<organism evidence="3">
    <name type="scientific">Amphimedon queenslandica</name>
    <name type="common">Sponge</name>
    <dbReference type="NCBI Taxonomy" id="400682"/>
    <lineage>
        <taxon>Eukaryota</taxon>
        <taxon>Metazoa</taxon>
        <taxon>Porifera</taxon>
        <taxon>Demospongiae</taxon>
        <taxon>Heteroscleromorpha</taxon>
        <taxon>Haplosclerida</taxon>
        <taxon>Niphatidae</taxon>
        <taxon>Amphimedon</taxon>
    </lineage>
</organism>
<sequence length="209" mass="23899">MKDIVPVDTVALEKNIEMLRTELDEGNARVDELLLKLCTYTNSTEVNKGKGIDEVGERQQRQKITALKEASKKALWFLDSFNVDVNNLILRTKISKEAITLMLSDESSDYDHSQGLNESSEVSSTSVSQSEKIDEILFLLNCFGVSDEFYHELSMYHPSLPRSYFIKERRRLVSSNVEINRLSHPYFGCYRPLADSMKEILSNLVSHLI</sequence>
<feature type="compositionally biased region" description="Low complexity" evidence="2">
    <location>
        <begin position="118"/>
        <end position="127"/>
    </location>
</feature>
<feature type="coiled-coil region" evidence="1">
    <location>
        <begin position="9"/>
        <end position="36"/>
    </location>
</feature>
<accession>A0A1X7UTT4</accession>
<evidence type="ECO:0000256" key="1">
    <source>
        <dbReference type="SAM" id="Coils"/>
    </source>
</evidence>
<proteinExistence type="predicted"/>
<evidence type="ECO:0000256" key="2">
    <source>
        <dbReference type="SAM" id="MobiDB-lite"/>
    </source>
</evidence>
<keyword evidence="1" id="KW-0175">Coiled coil</keyword>
<dbReference type="OrthoDB" id="5988461at2759"/>
<protein>
    <submittedName>
        <fullName evidence="3">Uncharacterized protein</fullName>
    </submittedName>
</protein>
<dbReference type="EnsemblMetazoa" id="Aqu2.1.30782_001">
    <property type="protein sequence ID" value="Aqu2.1.30782_001"/>
    <property type="gene ID" value="Aqu2.1.30782"/>
</dbReference>
<reference evidence="3" key="1">
    <citation type="submission" date="2017-05" db="UniProtKB">
        <authorList>
            <consortium name="EnsemblMetazoa"/>
        </authorList>
    </citation>
    <scope>IDENTIFICATION</scope>
</reference>
<dbReference type="AlphaFoldDB" id="A0A1X7UTT4"/>
<name>A0A1X7UTT4_AMPQE</name>
<feature type="region of interest" description="Disordered" evidence="2">
    <location>
        <begin position="108"/>
        <end position="127"/>
    </location>
</feature>
<dbReference type="InParanoid" id="A0A1X7UTT4"/>
<evidence type="ECO:0000313" key="3">
    <source>
        <dbReference type="EnsemblMetazoa" id="Aqu2.1.30782_001"/>
    </source>
</evidence>